<evidence type="ECO:0000313" key="4">
    <source>
        <dbReference type="Proteomes" id="UP000007305"/>
    </source>
</evidence>
<dbReference type="Proteomes" id="UP000007305">
    <property type="component" value="Chromosome 2"/>
</dbReference>
<evidence type="ECO:0000259" key="2">
    <source>
        <dbReference type="Pfam" id="PF23754"/>
    </source>
</evidence>
<feature type="region of interest" description="Disordered" evidence="1">
    <location>
        <begin position="241"/>
        <end position="270"/>
    </location>
</feature>
<dbReference type="GO" id="GO:0046856">
    <property type="term" value="P:phosphatidylinositol dephosphorylation"/>
    <property type="evidence" value="ECO:0007669"/>
    <property type="project" value="InterPro"/>
</dbReference>
<name>A0A804MBS4_MAIZE</name>
<feature type="domain" description="IP5PC-F beta-propeller" evidence="2">
    <location>
        <begin position="13"/>
        <end position="122"/>
    </location>
</feature>
<reference evidence="3" key="3">
    <citation type="submission" date="2021-05" db="UniProtKB">
        <authorList>
            <consortium name="EnsemblPlants"/>
        </authorList>
    </citation>
    <scope>IDENTIFICATION</scope>
    <source>
        <strain evidence="3">cv. B73</strain>
    </source>
</reference>
<dbReference type="InParanoid" id="A0A804MBS4"/>
<dbReference type="Pfam" id="PF23754">
    <property type="entry name" value="Beta-prop_IP5PC_F"/>
    <property type="match status" value="1"/>
</dbReference>
<dbReference type="PANTHER" id="PTHR11200">
    <property type="entry name" value="INOSITOL 5-PHOSPHATASE"/>
    <property type="match status" value="1"/>
</dbReference>
<dbReference type="Gramene" id="Zm00001eb073770_T001">
    <property type="protein sequence ID" value="Zm00001eb073770_P001"/>
    <property type="gene ID" value="Zm00001eb073770"/>
</dbReference>
<dbReference type="AlphaFoldDB" id="A0A804MBS4"/>
<dbReference type="Gene3D" id="3.60.10.10">
    <property type="entry name" value="Endonuclease/exonuclease/phosphatase"/>
    <property type="match status" value="1"/>
</dbReference>
<dbReference type="EnsemblPlants" id="Zm00001eb073770_T001">
    <property type="protein sequence ID" value="Zm00001eb073770_P001"/>
    <property type="gene ID" value="Zm00001eb073770"/>
</dbReference>
<protein>
    <recommendedName>
        <fullName evidence="2">IP5PC-F beta-propeller domain-containing protein</fullName>
    </recommendedName>
</protein>
<keyword evidence="4" id="KW-1185">Reference proteome</keyword>
<dbReference type="InterPro" id="IPR056454">
    <property type="entry name" value="Beta-prop_IP5PC_F"/>
</dbReference>
<dbReference type="PANTHER" id="PTHR11200:SF300">
    <property type="entry name" value="TYPE II INOSITOL 1,4,5-TRISPHOSPHATE 5-PHOSPHATASE"/>
    <property type="match status" value="1"/>
</dbReference>
<reference evidence="3" key="2">
    <citation type="submission" date="2019-07" db="EMBL/GenBank/DDBJ databases">
        <authorList>
            <person name="Seetharam A."/>
            <person name="Woodhouse M."/>
            <person name="Cannon E."/>
        </authorList>
    </citation>
    <scope>NUCLEOTIDE SEQUENCE [LARGE SCALE GENOMIC DNA]</scope>
    <source>
        <strain evidence="3">cv. B73</strain>
    </source>
</reference>
<evidence type="ECO:0000313" key="3">
    <source>
        <dbReference type="EnsemblPlants" id="Zm00001eb073770_P001"/>
    </source>
</evidence>
<dbReference type="InterPro" id="IPR046985">
    <property type="entry name" value="IP5"/>
</dbReference>
<organism evidence="3 4">
    <name type="scientific">Zea mays</name>
    <name type="common">Maize</name>
    <dbReference type="NCBI Taxonomy" id="4577"/>
    <lineage>
        <taxon>Eukaryota</taxon>
        <taxon>Viridiplantae</taxon>
        <taxon>Streptophyta</taxon>
        <taxon>Embryophyta</taxon>
        <taxon>Tracheophyta</taxon>
        <taxon>Spermatophyta</taxon>
        <taxon>Magnoliopsida</taxon>
        <taxon>Liliopsida</taxon>
        <taxon>Poales</taxon>
        <taxon>Poaceae</taxon>
        <taxon>PACMAD clade</taxon>
        <taxon>Panicoideae</taxon>
        <taxon>Andropogonodae</taxon>
        <taxon>Andropogoneae</taxon>
        <taxon>Tripsacinae</taxon>
        <taxon>Zea</taxon>
    </lineage>
</organism>
<dbReference type="InterPro" id="IPR036691">
    <property type="entry name" value="Endo/exonu/phosph_ase_sf"/>
</dbReference>
<sequence>MSAIAGSYGYIAPGEIWSGSEGGIIKAWPWDTIAKSLSFTSGISHKAVSLVEKSYIDLRNHATIGNLCSLLAADVKHMLADSCRAKVWRLTSMTFALWDAKTRELLKVFGIDGQVDLARPEAPVGLEGSGNGQWWIDSIGKTLDEGISFHRVGSRQLAGLLIAAWATNDLRPHVGDVDATAVPCGFGRAIGNKLFVWPSDWCDPASLAQRFVVYLIQPSFPMRTTPVILFGNLRLRDGAARTSSTSVTSSPTTSTAPPALPLPHAPCARPQPHPIQLTNEEDKWWACGTEVECA</sequence>
<feature type="compositionally biased region" description="Pro residues" evidence="1">
    <location>
        <begin position="258"/>
        <end position="270"/>
    </location>
</feature>
<accession>A0A804MBS4</accession>
<reference evidence="4" key="1">
    <citation type="submission" date="2015-12" db="EMBL/GenBank/DDBJ databases">
        <title>Update maize B73 reference genome by single molecule sequencing technologies.</title>
        <authorList>
            <consortium name="Maize Genome Sequencing Project"/>
            <person name="Ware D."/>
        </authorList>
    </citation>
    <scope>NUCLEOTIDE SEQUENCE [LARGE SCALE GENOMIC DNA]</scope>
    <source>
        <strain evidence="4">cv. B73</strain>
    </source>
</reference>
<feature type="compositionally biased region" description="Low complexity" evidence="1">
    <location>
        <begin position="241"/>
        <end position="257"/>
    </location>
</feature>
<proteinExistence type="predicted"/>
<evidence type="ECO:0000256" key="1">
    <source>
        <dbReference type="SAM" id="MobiDB-lite"/>
    </source>
</evidence>